<dbReference type="Proteomes" id="UP000294802">
    <property type="component" value="Unassembled WGS sequence"/>
</dbReference>
<keyword evidence="3" id="KW-1185">Reference proteome</keyword>
<feature type="region of interest" description="Disordered" evidence="1">
    <location>
        <begin position="1"/>
        <end position="60"/>
    </location>
</feature>
<proteinExistence type="predicted"/>
<comment type="caution">
    <text evidence="2">The sequence shown here is derived from an EMBL/GenBank/DDBJ whole genome shotgun (WGS) entry which is preliminary data.</text>
</comment>
<reference evidence="2 3" key="1">
    <citation type="submission" date="2019-01" db="EMBL/GenBank/DDBJ databases">
        <title>Draft genome sequences of the type strains of six Macrococcus species.</title>
        <authorList>
            <person name="Mazhar S."/>
            <person name="Altermann E."/>
            <person name="Hill C."/>
            <person name="Mcauliffe O."/>
        </authorList>
    </citation>
    <scope>NUCLEOTIDE SEQUENCE [LARGE SCALE GENOMIC DNA]</scope>
    <source>
        <strain evidence="2 3">CCM4815</strain>
    </source>
</reference>
<dbReference type="EMBL" id="SCWB01000017">
    <property type="protein sequence ID" value="TDM07133.1"/>
    <property type="molecule type" value="Genomic_DNA"/>
</dbReference>
<dbReference type="AlphaFoldDB" id="A0A4R6BSL0"/>
<sequence length="60" mass="6704">MANLFNQYTDLKKNQTPWPTKSNSSNNNAESKFDIAKKNTKKAAGTNRRAEGQADDSSNR</sequence>
<accession>A0A4R6BSL0</accession>
<gene>
    <name evidence="2" type="ORF">ERX29_09600</name>
</gene>
<evidence type="ECO:0000313" key="3">
    <source>
        <dbReference type="Proteomes" id="UP000294802"/>
    </source>
</evidence>
<protein>
    <submittedName>
        <fullName evidence="2">Uncharacterized protein</fullName>
    </submittedName>
</protein>
<organism evidence="2 3">
    <name type="scientific">Macrococcus lamae</name>
    <dbReference type="NCBI Taxonomy" id="198484"/>
    <lineage>
        <taxon>Bacteria</taxon>
        <taxon>Bacillati</taxon>
        <taxon>Bacillota</taxon>
        <taxon>Bacilli</taxon>
        <taxon>Bacillales</taxon>
        <taxon>Staphylococcaceae</taxon>
        <taxon>Macrococcus</taxon>
    </lineage>
</organism>
<feature type="compositionally biased region" description="Basic and acidic residues" evidence="1">
    <location>
        <begin position="48"/>
        <end position="60"/>
    </location>
</feature>
<name>A0A4R6BSL0_9STAP</name>
<evidence type="ECO:0000256" key="1">
    <source>
        <dbReference type="SAM" id="MobiDB-lite"/>
    </source>
</evidence>
<evidence type="ECO:0000313" key="2">
    <source>
        <dbReference type="EMBL" id="TDM07133.1"/>
    </source>
</evidence>
<feature type="compositionally biased region" description="Polar residues" evidence="1">
    <location>
        <begin position="1"/>
        <end position="21"/>
    </location>
</feature>
<dbReference type="RefSeq" id="WP_133444460.1">
    <property type="nucleotide sequence ID" value="NZ_SCWB01000017.1"/>
</dbReference>